<protein>
    <recommendedName>
        <fullName evidence="4">SRPBCC family protein</fullName>
    </recommendedName>
</protein>
<keyword evidence="3" id="KW-1185">Reference proteome</keyword>
<evidence type="ECO:0000256" key="1">
    <source>
        <dbReference type="SAM" id="MobiDB-lite"/>
    </source>
</evidence>
<reference evidence="2 3" key="1">
    <citation type="submission" date="2021-03" db="EMBL/GenBank/DDBJ databases">
        <title>Complete Genome Sequences of Two Lysobacter Strains Isolated from Sea Water (Lysobacter caseinilyticus) and Soil (Lysobacter helvus) in South Korea.</title>
        <authorList>
            <person name="Watanabe Y."/>
            <person name="Arakawa K."/>
        </authorList>
    </citation>
    <scope>NUCLEOTIDE SEQUENCE [LARGE SCALE GENOMIC DNA]</scope>
    <source>
        <strain evidence="2 3">KVB24</strain>
    </source>
</reference>
<gene>
    <name evidence="2" type="ORF">LYSCAS_22080</name>
</gene>
<accession>A0ABN6FTX7</accession>
<evidence type="ECO:0000313" key="2">
    <source>
        <dbReference type="EMBL" id="BCT93184.1"/>
    </source>
</evidence>
<proteinExistence type="predicted"/>
<sequence length="232" mass="25636">MQCEPLAEEAYNFETDMELLQALPLASGYAVSIPFYDAFLDLVPPQRIPVNVVNVHHRIFDAPAARVAALLDTLASDTDHIWPREAWPAMVFDRPLGVGAEGGHGPVRYAVCKYVPGNSVVFAFHAPAGFHGTHRFDVLRLPHGCELRHTLSMRAGWPAVVTWPLLFRPMHDALIEDALAKAQAGLGERPSVVPWSLYVRALRRLFSVGRAPRPQTSYDSASLACPPLRGKR</sequence>
<dbReference type="SUPFAM" id="SSF55961">
    <property type="entry name" value="Bet v1-like"/>
    <property type="match status" value="1"/>
</dbReference>
<dbReference type="EMBL" id="AP024545">
    <property type="protein sequence ID" value="BCT93184.1"/>
    <property type="molecule type" value="Genomic_DNA"/>
</dbReference>
<name>A0ABN6FTX7_9GAMM</name>
<feature type="region of interest" description="Disordered" evidence="1">
    <location>
        <begin position="212"/>
        <end position="232"/>
    </location>
</feature>
<organism evidence="2 3">
    <name type="scientific">Noviluteimonas caseinilytica</name>
    <dbReference type="NCBI Taxonomy" id="2675101"/>
    <lineage>
        <taxon>Bacteria</taxon>
        <taxon>Pseudomonadati</taxon>
        <taxon>Pseudomonadota</taxon>
        <taxon>Gammaproteobacteria</taxon>
        <taxon>Lysobacterales</taxon>
        <taxon>Lysobacteraceae</taxon>
        <taxon>Noviluteimonas</taxon>
    </lineage>
</organism>
<dbReference type="Proteomes" id="UP000681317">
    <property type="component" value="Chromosome"/>
</dbReference>
<evidence type="ECO:0008006" key="4">
    <source>
        <dbReference type="Google" id="ProtNLM"/>
    </source>
</evidence>
<evidence type="ECO:0000313" key="3">
    <source>
        <dbReference type="Proteomes" id="UP000681317"/>
    </source>
</evidence>